<dbReference type="Gene3D" id="3.40.50.300">
    <property type="entry name" value="P-loop containing nucleotide triphosphate hydrolases"/>
    <property type="match status" value="1"/>
</dbReference>
<dbReference type="PANTHER" id="PTHR32182:SF23">
    <property type="entry name" value="ATP BINDING PROTEIN"/>
    <property type="match status" value="1"/>
</dbReference>
<dbReference type="InterPro" id="IPR003593">
    <property type="entry name" value="AAA+_ATPase"/>
</dbReference>
<dbReference type="Pfam" id="PF13304">
    <property type="entry name" value="AAA_21"/>
    <property type="match status" value="1"/>
</dbReference>
<dbReference type="EMBL" id="JAMXFA010000020">
    <property type="protein sequence ID" value="MCT7979247.1"/>
    <property type="molecule type" value="Genomic_DNA"/>
</dbReference>
<evidence type="ECO:0000313" key="3">
    <source>
        <dbReference type="Proteomes" id="UP001525961"/>
    </source>
</evidence>
<name>A0ABT2N9J1_9CYAN</name>
<dbReference type="RefSeq" id="WP_261236083.1">
    <property type="nucleotide sequence ID" value="NZ_JAMXFA010000020.1"/>
</dbReference>
<sequence length="419" mass="48038">MKIERLIINSFRGIETLNLEFAPSEPIVFIGANGVGKSSILDCLAILLSWLPARLQNPQTSGQLFREEDIKNGAKETHAEITIRINHPEQTVKWSRTKTRTGRSKETSSDLVQLRQLVGEIHESLEENPHAALPVIAYYPTNRAVLDIPLRIRKKHLFEPIATYDEALTGGTINFRRFFEWFRQREDLENEQRLWGESIDYRDRQLEAVRQGISGILGDIQDLRIQRSPLRMTLTKQGQELSVSQLSDGEKCLLALIGDLARRLAIANPNPQQNPLQGSGVVIIDEIELHLYPQWQRGIIPALTRTFPNCQFIVTTHSPQVISDVEWVQLLKMTPEGIVIERLRSFGKDSNRILETLMGTPERPPEIEEKFQQLFRVIDRGELDNARQLRQQLAERVGEDDPTFVRADGLIRRKEILNR</sequence>
<dbReference type="PANTHER" id="PTHR32182">
    <property type="entry name" value="DNA REPLICATION AND REPAIR PROTEIN RECF"/>
    <property type="match status" value="1"/>
</dbReference>
<dbReference type="SMART" id="SM00382">
    <property type="entry name" value="AAA"/>
    <property type="match status" value="1"/>
</dbReference>
<protein>
    <submittedName>
        <fullName evidence="2">AAA family ATPase</fullName>
    </submittedName>
</protein>
<proteinExistence type="predicted"/>
<dbReference type="Proteomes" id="UP001525961">
    <property type="component" value="Unassembled WGS sequence"/>
</dbReference>
<evidence type="ECO:0000259" key="1">
    <source>
        <dbReference type="SMART" id="SM00382"/>
    </source>
</evidence>
<gene>
    <name evidence="2" type="ORF">NG792_16165</name>
</gene>
<feature type="domain" description="AAA+ ATPase" evidence="1">
    <location>
        <begin position="23"/>
        <end position="346"/>
    </location>
</feature>
<accession>A0ABT2N9J1</accession>
<reference evidence="2 3" key="1">
    <citation type="journal article" date="2022" name="Front. Microbiol.">
        <title>High genomic differentiation and limited gene flow indicate recent cryptic speciation within the genus Laspinema (cyanobacteria).</title>
        <authorList>
            <person name="Stanojkovic A."/>
            <person name="Skoupy S."/>
            <person name="Skaloud P."/>
            <person name="Dvorak P."/>
        </authorList>
    </citation>
    <scope>NUCLEOTIDE SEQUENCE [LARGE SCALE GENOMIC DNA]</scope>
    <source>
        <strain evidence="2 3">D3b</strain>
    </source>
</reference>
<dbReference type="InterPro" id="IPR027417">
    <property type="entry name" value="P-loop_NTPase"/>
</dbReference>
<keyword evidence="3" id="KW-1185">Reference proteome</keyword>
<organism evidence="2 3">
    <name type="scientific">Laspinema olomoucense D3b</name>
    <dbReference type="NCBI Taxonomy" id="2953688"/>
    <lineage>
        <taxon>Bacteria</taxon>
        <taxon>Bacillati</taxon>
        <taxon>Cyanobacteriota</taxon>
        <taxon>Cyanophyceae</taxon>
        <taxon>Oscillatoriophycideae</taxon>
        <taxon>Oscillatoriales</taxon>
        <taxon>Laspinemataceae</taxon>
        <taxon>Laspinema</taxon>
        <taxon>Laspinema olomoucense</taxon>
    </lineage>
</organism>
<comment type="caution">
    <text evidence="2">The sequence shown here is derived from an EMBL/GenBank/DDBJ whole genome shotgun (WGS) entry which is preliminary data.</text>
</comment>
<evidence type="ECO:0000313" key="2">
    <source>
        <dbReference type="EMBL" id="MCT7979247.1"/>
    </source>
</evidence>
<dbReference type="SUPFAM" id="SSF52540">
    <property type="entry name" value="P-loop containing nucleoside triphosphate hydrolases"/>
    <property type="match status" value="1"/>
</dbReference>
<dbReference type="InterPro" id="IPR003959">
    <property type="entry name" value="ATPase_AAA_core"/>
</dbReference>